<keyword evidence="3" id="KW-1185">Reference proteome</keyword>
<organism evidence="2 3">
    <name type="scientific">Rhodopirellula europaea 6C</name>
    <dbReference type="NCBI Taxonomy" id="1263867"/>
    <lineage>
        <taxon>Bacteria</taxon>
        <taxon>Pseudomonadati</taxon>
        <taxon>Planctomycetota</taxon>
        <taxon>Planctomycetia</taxon>
        <taxon>Pirellulales</taxon>
        <taxon>Pirellulaceae</taxon>
        <taxon>Rhodopirellula</taxon>
    </lineage>
</organism>
<dbReference type="PATRIC" id="fig|1263867.3.peg.3084"/>
<evidence type="ECO:0000313" key="2">
    <source>
        <dbReference type="EMBL" id="EMB16518.1"/>
    </source>
</evidence>
<keyword evidence="1" id="KW-1133">Transmembrane helix</keyword>
<protein>
    <submittedName>
        <fullName evidence="2">Putative membrane protein</fullName>
    </submittedName>
</protein>
<keyword evidence="1" id="KW-0812">Transmembrane</keyword>
<feature type="transmembrane region" description="Helical" evidence="1">
    <location>
        <begin position="33"/>
        <end position="56"/>
    </location>
</feature>
<evidence type="ECO:0000256" key="1">
    <source>
        <dbReference type="SAM" id="Phobius"/>
    </source>
</evidence>
<name>M2B457_9BACT</name>
<reference evidence="2" key="1">
    <citation type="submission" date="2012-11" db="EMBL/GenBank/DDBJ databases">
        <title>Permanent draft genomes of Rhodopirellula europaea strain SH398 and 6C.</title>
        <authorList>
            <person name="Richter M."/>
            <person name="Richter-Heitmann T."/>
            <person name="Frank C."/>
            <person name="Harder J."/>
            <person name="Glockner F.O."/>
        </authorList>
    </citation>
    <scope>NUCLEOTIDE SEQUENCE</scope>
    <source>
        <strain evidence="2">6C</strain>
    </source>
</reference>
<feature type="transmembrane region" description="Helical" evidence="1">
    <location>
        <begin position="122"/>
        <end position="142"/>
    </location>
</feature>
<sequence length="154" mass="16105">MNADAWMVKELQVATGGLYCGMTKSTMRTMFQVTLGTMLATVVGLLTMLSVGLLSWPLARGLSGIAIGLIASTVFALLLRKKLVQPISIAASGIGALVACFSAIATAEILPPGSLQWMFQGGLYGAAFGVPVAAILSPLAFIRSRDIKTDSVRE</sequence>
<evidence type="ECO:0000313" key="3">
    <source>
        <dbReference type="Proteomes" id="UP000011529"/>
    </source>
</evidence>
<reference evidence="2" key="2">
    <citation type="journal article" date="2013" name="Mar. Genomics">
        <title>Expression of sulfatases in Rhodopirellula baltica and the diversity of sulfatases in the genus Rhodopirellula.</title>
        <authorList>
            <person name="Wegner C.E."/>
            <person name="Richter-Heitmann T."/>
            <person name="Klindworth A."/>
            <person name="Klockow C."/>
            <person name="Richter M."/>
            <person name="Achstetter T."/>
            <person name="Glockner F.O."/>
            <person name="Harder J."/>
        </authorList>
    </citation>
    <scope>NUCLEOTIDE SEQUENCE [LARGE SCALE GENOMIC DNA]</scope>
    <source>
        <strain evidence="2">6C</strain>
    </source>
</reference>
<dbReference type="Proteomes" id="UP000011529">
    <property type="component" value="Unassembled WGS sequence"/>
</dbReference>
<dbReference type="RefSeq" id="WP_008657381.1">
    <property type="nucleotide sequence ID" value="NZ_ANMO01000120.1"/>
</dbReference>
<feature type="transmembrane region" description="Helical" evidence="1">
    <location>
        <begin position="87"/>
        <end position="110"/>
    </location>
</feature>
<gene>
    <name evidence="2" type="ORF">RE6C_02883</name>
</gene>
<dbReference type="AlphaFoldDB" id="M2B457"/>
<dbReference type="EMBL" id="ANMO01000120">
    <property type="protein sequence ID" value="EMB16518.1"/>
    <property type="molecule type" value="Genomic_DNA"/>
</dbReference>
<keyword evidence="1" id="KW-0472">Membrane</keyword>
<accession>M2B457</accession>
<comment type="caution">
    <text evidence="2">The sequence shown here is derived from an EMBL/GenBank/DDBJ whole genome shotgun (WGS) entry which is preliminary data.</text>
</comment>
<feature type="transmembrane region" description="Helical" evidence="1">
    <location>
        <begin position="62"/>
        <end position="80"/>
    </location>
</feature>
<proteinExistence type="predicted"/>